<dbReference type="AlphaFoldDB" id="A0A6G8RY51"/>
<organism evidence="2 3">
    <name type="scientific">Acinetobacter shaoyimingii</name>
    <dbReference type="NCBI Taxonomy" id="2715164"/>
    <lineage>
        <taxon>Bacteria</taxon>
        <taxon>Pseudomonadati</taxon>
        <taxon>Pseudomonadota</taxon>
        <taxon>Gammaproteobacteria</taxon>
        <taxon>Moraxellales</taxon>
        <taxon>Moraxellaceae</taxon>
        <taxon>Acinetobacter</taxon>
    </lineage>
</organism>
<gene>
    <name evidence="2" type="ORF">G8E00_13030</name>
</gene>
<dbReference type="Gene3D" id="1.25.40.10">
    <property type="entry name" value="Tetratricopeptide repeat domain"/>
    <property type="match status" value="1"/>
</dbReference>
<dbReference type="PANTHER" id="PTHR11102:SF160">
    <property type="entry name" value="ERAD-ASSOCIATED E3 UBIQUITIN-PROTEIN LIGASE COMPONENT HRD3"/>
    <property type="match status" value="1"/>
</dbReference>
<dbReference type="PANTHER" id="PTHR11102">
    <property type="entry name" value="SEL-1-LIKE PROTEIN"/>
    <property type="match status" value="1"/>
</dbReference>
<dbReference type="InterPro" id="IPR050767">
    <property type="entry name" value="Sel1_AlgK"/>
</dbReference>
<dbReference type="RefSeq" id="WP_166012051.1">
    <property type="nucleotide sequence ID" value="NZ_CP049801.1"/>
</dbReference>
<keyword evidence="3" id="KW-1185">Reference proteome</keyword>
<name>A0A6G8RY51_9GAMM</name>
<dbReference type="InterPro" id="IPR006597">
    <property type="entry name" value="Sel1-like"/>
</dbReference>
<evidence type="ECO:0000313" key="2">
    <source>
        <dbReference type="EMBL" id="QIO06795.1"/>
    </source>
</evidence>
<proteinExistence type="predicted"/>
<evidence type="ECO:0000256" key="1">
    <source>
        <dbReference type="SAM" id="SignalP"/>
    </source>
</evidence>
<dbReference type="EMBL" id="CP049801">
    <property type="protein sequence ID" value="QIO06795.1"/>
    <property type="molecule type" value="Genomic_DNA"/>
</dbReference>
<dbReference type="InterPro" id="IPR011990">
    <property type="entry name" value="TPR-like_helical_dom_sf"/>
</dbReference>
<dbReference type="KEGG" id="asha:G8E00_13030"/>
<dbReference type="SUPFAM" id="SSF81901">
    <property type="entry name" value="HCP-like"/>
    <property type="match status" value="1"/>
</dbReference>
<dbReference type="SMART" id="SM00671">
    <property type="entry name" value="SEL1"/>
    <property type="match status" value="3"/>
</dbReference>
<reference evidence="2 3" key="1">
    <citation type="submission" date="2020-03" db="EMBL/GenBank/DDBJ databases">
        <authorList>
            <person name="Zhu W."/>
        </authorList>
    </citation>
    <scope>NUCLEOTIDE SEQUENCE [LARGE SCALE GENOMIC DNA]</scope>
    <source>
        <strain evidence="2 3">323-1</strain>
    </source>
</reference>
<feature type="chain" id="PRO_5026099067" evidence="1">
    <location>
        <begin position="20"/>
        <end position="270"/>
    </location>
</feature>
<protein>
    <submittedName>
        <fullName evidence="2">Sel1 repeat family protein</fullName>
    </submittedName>
</protein>
<dbReference type="Pfam" id="PF08238">
    <property type="entry name" value="Sel1"/>
    <property type="match status" value="3"/>
</dbReference>
<sequence length="270" mass="29028">MKKTLCALLVTLSSMSLFAEAPAVDPAFSKVQQLIQAKDFTNAYKELEQLSKAGNSQATYNLAYLTQTGQGTKQDNKKAVELYQQAGNKGYPIANYVLAQNYASGGLGLTKDAAKARQYLEKASSQGFDDATVELAVILFAEGKDSSDKQALQKLDPLIKKGNYAAIHAKALYDISQGFKTKKEAPVKQGLASIQSLAQKGYIPALMAAGNMYVNGNIVPQNLPEAKKIFEALSKQNIPQAKESLDVVNKLLADQAKNPPKPAPNAKAKS</sequence>
<dbReference type="Proteomes" id="UP000502297">
    <property type="component" value="Chromosome"/>
</dbReference>
<evidence type="ECO:0000313" key="3">
    <source>
        <dbReference type="Proteomes" id="UP000502297"/>
    </source>
</evidence>
<keyword evidence="1" id="KW-0732">Signal</keyword>
<feature type="signal peptide" evidence="1">
    <location>
        <begin position="1"/>
        <end position="19"/>
    </location>
</feature>
<accession>A0A6G8RY51</accession>